<evidence type="ECO:0000313" key="17">
    <source>
        <dbReference type="EMBL" id="KAJ1133438.1"/>
    </source>
</evidence>
<evidence type="ECO:0000256" key="4">
    <source>
        <dbReference type="ARBA" id="ARBA00022757"/>
    </source>
</evidence>
<comment type="subcellular location">
    <subcellularLocation>
        <location evidence="1">Secreted</location>
        <location evidence="1">Extracellular space</location>
    </subcellularLocation>
</comment>
<evidence type="ECO:0000256" key="8">
    <source>
        <dbReference type="ARBA" id="ARBA00023145"/>
    </source>
</evidence>
<dbReference type="AlphaFoldDB" id="A0AAV7Q5K4"/>
<dbReference type="PROSITE" id="PS00135">
    <property type="entry name" value="TRYPSIN_SER"/>
    <property type="match status" value="1"/>
</dbReference>
<evidence type="ECO:0000256" key="5">
    <source>
        <dbReference type="ARBA" id="ARBA00022801"/>
    </source>
</evidence>
<dbReference type="SMART" id="SM00020">
    <property type="entry name" value="Tryp_SPc"/>
    <property type="match status" value="1"/>
</dbReference>
<keyword evidence="3 14" id="KW-0645">Protease</keyword>
<evidence type="ECO:0000259" key="16">
    <source>
        <dbReference type="PROSITE" id="PS50240"/>
    </source>
</evidence>
<dbReference type="GO" id="GO:0005615">
    <property type="term" value="C:extracellular space"/>
    <property type="evidence" value="ECO:0007669"/>
    <property type="project" value="TreeGrafter"/>
</dbReference>
<keyword evidence="5 14" id="KW-0378">Hydrolase</keyword>
<feature type="signal peptide" evidence="15">
    <location>
        <begin position="1"/>
        <end position="16"/>
    </location>
</feature>
<keyword evidence="10" id="KW-0325">Glycoprotein</keyword>
<dbReference type="InterPro" id="IPR033116">
    <property type="entry name" value="TRYPSIN_SER"/>
</dbReference>
<dbReference type="InterPro" id="IPR009003">
    <property type="entry name" value="Peptidase_S1_PA"/>
</dbReference>
<evidence type="ECO:0000256" key="14">
    <source>
        <dbReference type="RuleBase" id="RU363034"/>
    </source>
</evidence>
<evidence type="ECO:0000256" key="11">
    <source>
        <dbReference type="ARBA" id="ARBA00036320"/>
    </source>
</evidence>
<dbReference type="PRINTS" id="PR00722">
    <property type="entry name" value="CHYMOTRYPSIN"/>
</dbReference>
<dbReference type="FunFam" id="2.40.10.10:FF:000008">
    <property type="entry name" value="Cationic trypsin"/>
    <property type="match status" value="1"/>
</dbReference>
<dbReference type="CDD" id="cd00190">
    <property type="entry name" value="Tryp_SPc"/>
    <property type="match status" value="1"/>
</dbReference>
<keyword evidence="2" id="KW-0964">Secreted</keyword>
<dbReference type="EC" id="3.4.21.4" evidence="12"/>
<keyword evidence="8" id="KW-0865">Zymogen</keyword>
<evidence type="ECO:0000256" key="6">
    <source>
        <dbReference type="ARBA" id="ARBA00022825"/>
    </source>
</evidence>
<evidence type="ECO:0000256" key="9">
    <source>
        <dbReference type="ARBA" id="ARBA00023157"/>
    </source>
</evidence>
<feature type="chain" id="PRO_5043451289" description="Trypsin" evidence="15">
    <location>
        <begin position="17"/>
        <end position="250"/>
    </location>
</feature>
<sequence length="250" mass="27223">MKLALVLFTLLGAAVAAPWEDDDKIIGGYTCRPHSQPWQVYFTTSGSRWCAGSLISEYWIISAAHCYKPASTLVAHLGEHDTTREEGTEQRLQVAKAIQHPKYSSYNTNNDFMLVKLATPAKFNTNVQPIKMGVNCPAEGNQCLVSGWGNLRTSGVQYPEALQCLDLPVLSSSSCNKAYPGQITENMFCAGYLEGGKDSCQGDSGGPLVCGDELMGVVSWGRGCAQKNYPGVYVPVCKYISWVEETMANN</sequence>
<dbReference type="PANTHER" id="PTHR24264:SF68">
    <property type="entry name" value="TRYPSIN-3-LIKE"/>
    <property type="match status" value="1"/>
</dbReference>
<keyword evidence="18" id="KW-1185">Reference proteome</keyword>
<feature type="domain" description="Peptidase S1" evidence="16">
    <location>
        <begin position="25"/>
        <end position="248"/>
    </location>
</feature>
<keyword evidence="4" id="KW-0222">Digestion</keyword>
<dbReference type="GO" id="GO:0006508">
    <property type="term" value="P:proteolysis"/>
    <property type="evidence" value="ECO:0007669"/>
    <property type="project" value="UniProtKB-KW"/>
</dbReference>
<evidence type="ECO:0000256" key="15">
    <source>
        <dbReference type="SAM" id="SignalP"/>
    </source>
</evidence>
<dbReference type="PROSITE" id="PS00134">
    <property type="entry name" value="TRYPSIN_HIS"/>
    <property type="match status" value="1"/>
</dbReference>
<dbReference type="InterPro" id="IPR043504">
    <property type="entry name" value="Peptidase_S1_PA_chymotrypsin"/>
</dbReference>
<keyword evidence="6 14" id="KW-0720">Serine protease</keyword>
<evidence type="ECO:0000313" key="18">
    <source>
        <dbReference type="Proteomes" id="UP001066276"/>
    </source>
</evidence>
<dbReference type="InterPro" id="IPR018114">
    <property type="entry name" value="TRYPSIN_HIS"/>
</dbReference>
<dbReference type="Pfam" id="PF00089">
    <property type="entry name" value="Trypsin"/>
    <property type="match status" value="1"/>
</dbReference>
<dbReference type="InterPro" id="IPR001314">
    <property type="entry name" value="Peptidase_S1A"/>
</dbReference>
<gene>
    <name evidence="17" type="ORF">NDU88_011733</name>
</gene>
<evidence type="ECO:0000256" key="2">
    <source>
        <dbReference type="ARBA" id="ARBA00022525"/>
    </source>
</evidence>
<keyword evidence="7" id="KW-0106">Calcium</keyword>
<protein>
    <recommendedName>
        <fullName evidence="13">Trypsin</fullName>
        <ecNumber evidence="12">3.4.21.4</ecNumber>
    </recommendedName>
</protein>
<evidence type="ECO:0000256" key="10">
    <source>
        <dbReference type="ARBA" id="ARBA00023180"/>
    </source>
</evidence>
<evidence type="ECO:0000256" key="7">
    <source>
        <dbReference type="ARBA" id="ARBA00022837"/>
    </source>
</evidence>
<dbReference type="SUPFAM" id="SSF50494">
    <property type="entry name" value="Trypsin-like serine proteases"/>
    <property type="match status" value="1"/>
</dbReference>
<comment type="catalytic activity">
    <reaction evidence="11">
        <text>Preferential cleavage: Arg-|-Xaa, Lys-|-Xaa.</text>
        <dbReference type="EC" id="3.4.21.4"/>
    </reaction>
</comment>
<dbReference type="FunFam" id="2.40.10.10:FF:000013">
    <property type="entry name" value="Coagulation factor X"/>
    <property type="match status" value="1"/>
</dbReference>
<organism evidence="17 18">
    <name type="scientific">Pleurodeles waltl</name>
    <name type="common">Iberian ribbed newt</name>
    <dbReference type="NCBI Taxonomy" id="8319"/>
    <lineage>
        <taxon>Eukaryota</taxon>
        <taxon>Metazoa</taxon>
        <taxon>Chordata</taxon>
        <taxon>Craniata</taxon>
        <taxon>Vertebrata</taxon>
        <taxon>Euteleostomi</taxon>
        <taxon>Amphibia</taxon>
        <taxon>Batrachia</taxon>
        <taxon>Caudata</taxon>
        <taxon>Salamandroidea</taxon>
        <taxon>Salamandridae</taxon>
        <taxon>Pleurodelinae</taxon>
        <taxon>Pleurodeles</taxon>
    </lineage>
</organism>
<accession>A0AAV7Q5K4</accession>
<evidence type="ECO:0000256" key="1">
    <source>
        <dbReference type="ARBA" id="ARBA00004239"/>
    </source>
</evidence>
<dbReference type="Proteomes" id="UP001066276">
    <property type="component" value="Chromosome 7"/>
</dbReference>
<comment type="caution">
    <text evidence="17">The sequence shown here is derived from an EMBL/GenBank/DDBJ whole genome shotgun (WGS) entry which is preliminary data.</text>
</comment>
<dbReference type="PANTHER" id="PTHR24264">
    <property type="entry name" value="TRYPSIN-RELATED"/>
    <property type="match status" value="1"/>
</dbReference>
<dbReference type="Gene3D" id="2.40.10.10">
    <property type="entry name" value="Trypsin-like serine proteases"/>
    <property type="match status" value="2"/>
</dbReference>
<reference evidence="17" key="1">
    <citation type="journal article" date="2022" name="bioRxiv">
        <title>Sequencing and chromosome-scale assembly of the giantPleurodeles waltlgenome.</title>
        <authorList>
            <person name="Brown T."/>
            <person name="Elewa A."/>
            <person name="Iarovenko S."/>
            <person name="Subramanian E."/>
            <person name="Araus A.J."/>
            <person name="Petzold A."/>
            <person name="Susuki M."/>
            <person name="Suzuki K.-i.T."/>
            <person name="Hayashi T."/>
            <person name="Toyoda A."/>
            <person name="Oliveira C."/>
            <person name="Osipova E."/>
            <person name="Leigh N.D."/>
            <person name="Simon A."/>
            <person name="Yun M.H."/>
        </authorList>
    </citation>
    <scope>NUCLEOTIDE SEQUENCE</scope>
    <source>
        <strain evidence="17">20211129_DDA</strain>
        <tissue evidence="17">Liver</tissue>
    </source>
</reference>
<keyword evidence="15" id="KW-0732">Signal</keyword>
<evidence type="ECO:0000256" key="12">
    <source>
        <dbReference type="ARBA" id="ARBA00038868"/>
    </source>
</evidence>
<keyword evidence="9" id="KW-1015">Disulfide bond</keyword>
<dbReference type="InterPro" id="IPR050127">
    <property type="entry name" value="Serine_Proteases_S1"/>
</dbReference>
<evidence type="ECO:0000256" key="13">
    <source>
        <dbReference type="ARBA" id="ARBA00068569"/>
    </source>
</evidence>
<dbReference type="PROSITE" id="PS50240">
    <property type="entry name" value="TRYPSIN_DOM"/>
    <property type="match status" value="1"/>
</dbReference>
<proteinExistence type="predicted"/>
<dbReference type="InterPro" id="IPR001254">
    <property type="entry name" value="Trypsin_dom"/>
</dbReference>
<name>A0AAV7Q5K4_PLEWA</name>
<dbReference type="GO" id="GO:0007586">
    <property type="term" value="P:digestion"/>
    <property type="evidence" value="ECO:0007669"/>
    <property type="project" value="UniProtKB-KW"/>
</dbReference>
<dbReference type="EMBL" id="JANPWB010000011">
    <property type="protein sequence ID" value="KAJ1133438.1"/>
    <property type="molecule type" value="Genomic_DNA"/>
</dbReference>
<dbReference type="GO" id="GO:0004252">
    <property type="term" value="F:serine-type endopeptidase activity"/>
    <property type="evidence" value="ECO:0007669"/>
    <property type="project" value="UniProtKB-EC"/>
</dbReference>
<evidence type="ECO:0000256" key="3">
    <source>
        <dbReference type="ARBA" id="ARBA00022670"/>
    </source>
</evidence>